<evidence type="ECO:0000313" key="3">
    <source>
        <dbReference type="Proteomes" id="UP001235939"/>
    </source>
</evidence>
<accession>A0ABY6KET5</accession>
<dbReference type="PANTHER" id="PTHR19229:SF185">
    <property type="entry name" value="ABC TRANSPORTER DOMAIN-CONTAINING PROTEIN"/>
    <property type="match status" value="1"/>
</dbReference>
<feature type="domain" description="ABCA1-4-like C-terminal R2 regulatory" evidence="1">
    <location>
        <begin position="8"/>
        <end position="81"/>
    </location>
</feature>
<name>A0ABY6KET5_9ARAC</name>
<dbReference type="EMBL" id="CP092867">
    <property type="protein sequence ID" value="UYV67347.1"/>
    <property type="molecule type" value="Genomic_DNA"/>
</dbReference>
<evidence type="ECO:0000259" key="1">
    <source>
        <dbReference type="Pfam" id="PF23321"/>
    </source>
</evidence>
<dbReference type="Pfam" id="PF23321">
    <property type="entry name" value="R1_ABCA1"/>
    <property type="match status" value="1"/>
</dbReference>
<evidence type="ECO:0000313" key="2">
    <source>
        <dbReference type="EMBL" id="UYV67347.1"/>
    </source>
</evidence>
<gene>
    <name evidence="2" type="ORF">LAZ67_5000309</name>
</gene>
<organism evidence="2 3">
    <name type="scientific">Cordylochernes scorpioides</name>
    <dbReference type="NCBI Taxonomy" id="51811"/>
    <lineage>
        <taxon>Eukaryota</taxon>
        <taxon>Metazoa</taxon>
        <taxon>Ecdysozoa</taxon>
        <taxon>Arthropoda</taxon>
        <taxon>Chelicerata</taxon>
        <taxon>Arachnida</taxon>
        <taxon>Pseudoscorpiones</taxon>
        <taxon>Cheliferoidea</taxon>
        <taxon>Chernetidae</taxon>
        <taxon>Cordylochernes</taxon>
    </lineage>
</organism>
<protein>
    <submittedName>
        <fullName evidence="2">ABCA1</fullName>
    </submittedName>
</protein>
<reference evidence="2 3" key="1">
    <citation type="submission" date="2022-01" db="EMBL/GenBank/DDBJ databases">
        <title>A chromosomal length assembly of Cordylochernes scorpioides.</title>
        <authorList>
            <person name="Zeh D."/>
            <person name="Zeh J."/>
        </authorList>
    </citation>
    <scope>NUCLEOTIDE SEQUENCE [LARGE SCALE GENOMIC DNA]</scope>
    <source>
        <strain evidence="2">IN4F17</strain>
        <tissue evidence="2">Whole Body</tissue>
    </source>
</reference>
<dbReference type="InterPro" id="IPR056264">
    <property type="entry name" value="R2_ABCA1-4-like"/>
</dbReference>
<dbReference type="PANTHER" id="PTHR19229">
    <property type="entry name" value="ATP-BINDING CASSETTE TRANSPORTER SUBFAMILY A ABCA"/>
    <property type="match status" value="1"/>
</dbReference>
<proteinExistence type="predicted"/>
<dbReference type="Proteomes" id="UP001235939">
    <property type="component" value="Chromosome 05"/>
</dbReference>
<sequence length="119" mass="13554">MFLCCRYGEGYTLMLRVGNMGSPPEVATFMAAAFGQSAILTEQHLNQMEYQLAPTLPLSIIFRRLQAAKETLDIEDYSVSQTTLDQVTSSFILLYQTNLTTSLSLLISRSRHLPWYLYF</sequence>
<dbReference type="InterPro" id="IPR026082">
    <property type="entry name" value="ABCA"/>
</dbReference>
<keyword evidence="3" id="KW-1185">Reference proteome</keyword>